<organism evidence="1 2">
    <name type="scientific">Brassica cretica</name>
    <name type="common">Mustard</name>
    <dbReference type="NCBI Taxonomy" id="69181"/>
    <lineage>
        <taxon>Eukaryota</taxon>
        <taxon>Viridiplantae</taxon>
        <taxon>Streptophyta</taxon>
        <taxon>Embryophyta</taxon>
        <taxon>Tracheophyta</taxon>
        <taxon>Spermatophyta</taxon>
        <taxon>Magnoliopsida</taxon>
        <taxon>eudicotyledons</taxon>
        <taxon>Gunneridae</taxon>
        <taxon>Pentapetalae</taxon>
        <taxon>rosids</taxon>
        <taxon>malvids</taxon>
        <taxon>Brassicales</taxon>
        <taxon>Brassicaceae</taxon>
        <taxon>Brassiceae</taxon>
        <taxon>Brassica</taxon>
    </lineage>
</organism>
<sequence length="189" mass="21711">MLFDLDMRYSLPMYISTLSLHALPLRLTISELRSLSNASYVPTFLPNASSVPINLSAFSGSVTLSSGQDWKETLRVPPPDTRYQTAGIYEMRFEKPSRIQEESIPIALTGSDFLLETKTAHERLVPSAFQFLRKLIQIPMLFKFQHESWLFRLHRPTSCCPQSSKLLFAEFQANYPLDTQQFTIARFLK</sequence>
<comment type="caution">
    <text evidence="1">The sequence shown here is derived from an EMBL/GenBank/DDBJ whole genome shotgun (WGS) entry which is preliminary data.</text>
</comment>
<dbReference type="AlphaFoldDB" id="A0A8S9NTX3"/>
<name>A0A8S9NTX3_BRACR</name>
<evidence type="ECO:0000313" key="2">
    <source>
        <dbReference type="Proteomes" id="UP000712600"/>
    </source>
</evidence>
<protein>
    <submittedName>
        <fullName evidence="1">Uncharacterized protein</fullName>
    </submittedName>
</protein>
<dbReference type="Proteomes" id="UP000712600">
    <property type="component" value="Unassembled WGS sequence"/>
</dbReference>
<gene>
    <name evidence="1" type="ORF">F2Q69_00003565</name>
</gene>
<proteinExistence type="predicted"/>
<evidence type="ECO:0000313" key="1">
    <source>
        <dbReference type="EMBL" id="KAF3508428.1"/>
    </source>
</evidence>
<dbReference type="EMBL" id="QGKX02001521">
    <property type="protein sequence ID" value="KAF3508428.1"/>
    <property type="molecule type" value="Genomic_DNA"/>
</dbReference>
<accession>A0A8S9NTX3</accession>
<reference evidence="1" key="1">
    <citation type="submission" date="2019-12" db="EMBL/GenBank/DDBJ databases">
        <title>Genome sequencing and annotation of Brassica cretica.</title>
        <authorList>
            <person name="Studholme D.J."/>
            <person name="Sarris P."/>
        </authorList>
    </citation>
    <scope>NUCLEOTIDE SEQUENCE</scope>
    <source>
        <strain evidence="1">PFS-109/04</strain>
        <tissue evidence="1">Leaf</tissue>
    </source>
</reference>